<keyword evidence="4" id="KW-1003">Cell membrane</keyword>
<reference evidence="12" key="1">
    <citation type="journal article" date="2020" name="mSystems">
        <title>Genome- and Community-Level Interaction Insights into Carbon Utilization and Element Cycling Functions of Hydrothermarchaeota in Hydrothermal Sediment.</title>
        <authorList>
            <person name="Zhou Z."/>
            <person name="Liu Y."/>
            <person name="Xu W."/>
            <person name="Pan J."/>
            <person name="Luo Z.H."/>
            <person name="Li M."/>
        </authorList>
    </citation>
    <scope>NUCLEOTIDE SEQUENCE [LARGE SCALE GENOMIC DNA]</scope>
    <source>
        <strain evidence="12">HyVt-489</strain>
    </source>
</reference>
<organism evidence="12">
    <name type="scientific">Hellea balneolensis</name>
    <dbReference type="NCBI Taxonomy" id="287478"/>
    <lineage>
        <taxon>Bacteria</taxon>
        <taxon>Pseudomonadati</taxon>
        <taxon>Pseudomonadota</taxon>
        <taxon>Alphaproteobacteria</taxon>
        <taxon>Maricaulales</taxon>
        <taxon>Robiginitomaculaceae</taxon>
        <taxon>Hellea</taxon>
    </lineage>
</organism>
<keyword evidence="10" id="KW-0472">Membrane</keyword>
<comment type="catalytic activity">
    <reaction evidence="1">
        <text>ATP + protein L-histidine = ADP + protein N-phospho-L-histidine.</text>
        <dbReference type="EC" id="2.7.13.3"/>
    </reaction>
</comment>
<dbReference type="InterPro" id="IPR003661">
    <property type="entry name" value="HisK_dim/P_dom"/>
</dbReference>
<dbReference type="CDD" id="cd00082">
    <property type="entry name" value="HisKA"/>
    <property type="match status" value="1"/>
</dbReference>
<comment type="caution">
    <text evidence="12">The sequence shown here is derived from an EMBL/GenBank/DDBJ whole genome shotgun (WGS) entry which is preliminary data.</text>
</comment>
<keyword evidence="9" id="KW-0067">ATP-binding</keyword>
<dbReference type="SUPFAM" id="SSF47384">
    <property type="entry name" value="Homodimeric domain of signal transducing histidine kinase"/>
    <property type="match status" value="1"/>
</dbReference>
<feature type="transmembrane region" description="Helical" evidence="10">
    <location>
        <begin position="71"/>
        <end position="90"/>
    </location>
</feature>
<evidence type="ECO:0000256" key="8">
    <source>
        <dbReference type="ARBA" id="ARBA00022777"/>
    </source>
</evidence>
<evidence type="ECO:0000256" key="9">
    <source>
        <dbReference type="ARBA" id="ARBA00022840"/>
    </source>
</evidence>
<evidence type="ECO:0000256" key="1">
    <source>
        <dbReference type="ARBA" id="ARBA00000085"/>
    </source>
</evidence>
<dbReference type="SMART" id="SM00388">
    <property type="entry name" value="HisKA"/>
    <property type="match status" value="1"/>
</dbReference>
<gene>
    <name evidence="12" type="ORF">ENJ46_02430</name>
</gene>
<dbReference type="InterPro" id="IPR047770">
    <property type="entry name" value="RegB"/>
</dbReference>
<accession>A0A7C3GAI5</accession>
<dbReference type="GO" id="GO:0005524">
    <property type="term" value="F:ATP binding"/>
    <property type="evidence" value="ECO:0007669"/>
    <property type="project" value="UniProtKB-KW"/>
</dbReference>
<dbReference type="InterPro" id="IPR036097">
    <property type="entry name" value="HisK_dim/P_sf"/>
</dbReference>
<dbReference type="Pfam" id="PF00512">
    <property type="entry name" value="HisKA"/>
    <property type="match status" value="1"/>
</dbReference>
<dbReference type="PANTHER" id="PTHR44936:SF10">
    <property type="entry name" value="SENSOR PROTEIN RSTB"/>
    <property type="match status" value="1"/>
</dbReference>
<evidence type="ECO:0000256" key="3">
    <source>
        <dbReference type="ARBA" id="ARBA00012438"/>
    </source>
</evidence>
<evidence type="ECO:0000256" key="6">
    <source>
        <dbReference type="ARBA" id="ARBA00022679"/>
    </source>
</evidence>
<dbReference type="GO" id="GO:0000155">
    <property type="term" value="F:phosphorelay sensor kinase activity"/>
    <property type="evidence" value="ECO:0007669"/>
    <property type="project" value="InterPro"/>
</dbReference>
<dbReference type="InterPro" id="IPR036890">
    <property type="entry name" value="HATPase_C_sf"/>
</dbReference>
<keyword evidence="5" id="KW-0597">Phosphoprotein</keyword>
<feature type="domain" description="Histidine kinase" evidence="11">
    <location>
        <begin position="239"/>
        <end position="455"/>
    </location>
</feature>
<dbReference type="Pfam" id="PF02518">
    <property type="entry name" value="HATPase_c"/>
    <property type="match status" value="1"/>
</dbReference>
<dbReference type="EMBL" id="DRMN01000161">
    <property type="protein sequence ID" value="HFB54754.1"/>
    <property type="molecule type" value="Genomic_DNA"/>
</dbReference>
<feature type="transmembrane region" description="Helical" evidence="10">
    <location>
        <begin position="47"/>
        <end position="65"/>
    </location>
</feature>
<protein>
    <recommendedName>
        <fullName evidence="3">histidine kinase</fullName>
        <ecNumber evidence="3">2.7.13.3</ecNumber>
    </recommendedName>
</protein>
<evidence type="ECO:0000256" key="5">
    <source>
        <dbReference type="ARBA" id="ARBA00022553"/>
    </source>
</evidence>
<dbReference type="SUPFAM" id="SSF55874">
    <property type="entry name" value="ATPase domain of HSP90 chaperone/DNA topoisomerase II/histidine kinase"/>
    <property type="match status" value="1"/>
</dbReference>
<dbReference type="InterPro" id="IPR005467">
    <property type="entry name" value="His_kinase_dom"/>
</dbReference>
<keyword evidence="10" id="KW-1133">Transmembrane helix</keyword>
<evidence type="ECO:0000256" key="4">
    <source>
        <dbReference type="ARBA" id="ARBA00022475"/>
    </source>
</evidence>
<keyword evidence="7" id="KW-0547">Nucleotide-binding</keyword>
<dbReference type="GO" id="GO:0005886">
    <property type="term" value="C:plasma membrane"/>
    <property type="evidence" value="ECO:0007669"/>
    <property type="project" value="UniProtKB-SubCell"/>
</dbReference>
<keyword evidence="6" id="KW-0808">Transferase</keyword>
<sequence length="456" mass="49461">MAMGSVRQHEGSVKADPVHVGDPEYMPNLENDIYQTGRLRRSTLVHLRWLGVGGQIVALAIVGLVLKFDMPYVSCFLIIGFSGLLNLLIMTRAPLDRRISSAEVGVQLLFDVVQLCALLFLTGGLQNPFSLLLLAPVVVAAKTLNKTVFGMMVGAVGLLSAGLLVFSFPLPWYADQDFTVPIMYRYGSWIALMVGMLFTASYTWRTTTQTKRMTEALAVSEAILSHERKLSALGSLAAAAAHELGTPLATISVVAKEISRSTDGNQELQEDAELLLSQTQRCRDILKNLAYRGDEGDIVHDQLDLVVLLGEITEPFHGFGIEILTEISPQSDGIAIPVVSRQPELMYGLTNIVENAVDFARSEVQVRATWSATHINLDVIDDGPGFEASILPKLGEPYISLRGTDQEKGAGLAAGGMGLGVFIAKSLMVRIGGSVAFSNNKDGGARVHLQWPYKHK</sequence>
<evidence type="ECO:0000313" key="12">
    <source>
        <dbReference type="EMBL" id="HFB54754.1"/>
    </source>
</evidence>
<evidence type="ECO:0000256" key="2">
    <source>
        <dbReference type="ARBA" id="ARBA00004651"/>
    </source>
</evidence>
<name>A0A7C3GAI5_9PROT</name>
<dbReference type="Gene3D" id="1.10.287.130">
    <property type="match status" value="1"/>
</dbReference>
<dbReference type="PANTHER" id="PTHR44936">
    <property type="entry name" value="SENSOR PROTEIN CREC"/>
    <property type="match status" value="1"/>
</dbReference>
<dbReference type="Gene3D" id="3.30.565.10">
    <property type="entry name" value="Histidine kinase-like ATPase, C-terminal domain"/>
    <property type="match status" value="1"/>
</dbReference>
<dbReference type="EC" id="2.7.13.3" evidence="3"/>
<dbReference type="AlphaFoldDB" id="A0A7C3GAI5"/>
<comment type="subcellular location">
    <subcellularLocation>
        <location evidence="2">Cell membrane</location>
        <topology evidence="2">Multi-pass membrane protein</topology>
    </subcellularLocation>
</comment>
<dbReference type="PRINTS" id="PR00344">
    <property type="entry name" value="BCTRLSENSOR"/>
</dbReference>
<evidence type="ECO:0000259" key="11">
    <source>
        <dbReference type="PROSITE" id="PS50109"/>
    </source>
</evidence>
<dbReference type="InterPro" id="IPR004358">
    <property type="entry name" value="Sig_transdc_His_kin-like_C"/>
</dbReference>
<dbReference type="SMART" id="SM00387">
    <property type="entry name" value="HATPase_c"/>
    <property type="match status" value="1"/>
</dbReference>
<feature type="transmembrane region" description="Helical" evidence="10">
    <location>
        <begin position="151"/>
        <end position="174"/>
    </location>
</feature>
<keyword evidence="10" id="KW-0812">Transmembrane</keyword>
<dbReference type="NCBIfam" id="NF033792">
    <property type="entry name" value="ActS_PrrB_HisK"/>
    <property type="match status" value="1"/>
</dbReference>
<evidence type="ECO:0000256" key="7">
    <source>
        <dbReference type="ARBA" id="ARBA00022741"/>
    </source>
</evidence>
<dbReference type="Proteomes" id="UP000886042">
    <property type="component" value="Unassembled WGS sequence"/>
</dbReference>
<dbReference type="InterPro" id="IPR003594">
    <property type="entry name" value="HATPase_dom"/>
</dbReference>
<dbReference type="InterPro" id="IPR050980">
    <property type="entry name" value="2C_sensor_his_kinase"/>
</dbReference>
<dbReference type="PROSITE" id="PS50109">
    <property type="entry name" value="HIS_KIN"/>
    <property type="match status" value="1"/>
</dbReference>
<feature type="transmembrane region" description="Helical" evidence="10">
    <location>
        <begin position="186"/>
        <end position="204"/>
    </location>
</feature>
<proteinExistence type="predicted"/>
<keyword evidence="8 12" id="KW-0418">Kinase</keyword>
<evidence type="ECO:0000256" key="10">
    <source>
        <dbReference type="SAM" id="Phobius"/>
    </source>
</evidence>